<name>A0A7S1S2A9_ALECA</name>
<gene>
    <name evidence="4" type="ORF">ACAT0790_LOCUS59498</name>
</gene>
<proteinExistence type="predicted"/>
<feature type="repeat" description="Pumilio" evidence="2">
    <location>
        <begin position="183"/>
        <end position="219"/>
    </location>
</feature>
<dbReference type="InterPro" id="IPR016024">
    <property type="entry name" value="ARM-type_fold"/>
</dbReference>
<feature type="repeat" description="Pumilio" evidence="2">
    <location>
        <begin position="107"/>
        <end position="142"/>
    </location>
</feature>
<dbReference type="PANTHER" id="PTHR12537">
    <property type="entry name" value="RNA BINDING PROTEIN PUMILIO-RELATED"/>
    <property type="match status" value="1"/>
</dbReference>
<protein>
    <recommendedName>
        <fullName evidence="3">PUM-HD domain-containing protein</fullName>
    </recommendedName>
</protein>
<dbReference type="InterPro" id="IPR001313">
    <property type="entry name" value="Pumilio_RNA-bd_rpt"/>
</dbReference>
<accession>A0A7S1S2A9</accession>
<sequence length="356" mass="39279">MAPPARHGCTRELLLPASQSKASRAYTAGRGKARAAENYCQPHSGGSAGSLNRSCTKSGQSGGSSCGAPKCTCGGCKVGAEDGPEELQDLIASLDQMDPSDRRMIAQVEGSVWALATSKDGSRLLQEIFESGDSQGKARLAAELKGNVNRAWQCEVAARYANFVIQKCVEVMPPGLCHFVRDEMMGANVEEAACSKYGCRILQRLIEHFHNREMEDLLKVLLEERTLWGLMANKYGNFVVQCVLEHGSKPQRSLIAQVVLGHTEQRPEDELRLAEKVKKMPEGLEKDYCRVAALASSMYASNVMQKAMMHCSEDEQRQIVRKVLDAERLPFLKRSRYGSFVTSEAQKLHDRIHSEA</sequence>
<dbReference type="GO" id="GO:0005737">
    <property type="term" value="C:cytoplasm"/>
    <property type="evidence" value="ECO:0007669"/>
    <property type="project" value="TreeGrafter"/>
</dbReference>
<dbReference type="PROSITE" id="PS50302">
    <property type="entry name" value="PUM"/>
    <property type="match status" value="3"/>
</dbReference>
<dbReference type="InterPro" id="IPR033133">
    <property type="entry name" value="PUM-HD"/>
</dbReference>
<dbReference type="InterPro" id="IPR011989">
    <property type="entry name" value="ARM-like"/>
</dbReference>
<dbReference type="SUPFAM" id="SSF48371">
    <property type="entry name" value="ARM repeat"/>
    <property type="match status" value="1"/>
</dbReference>
<organism evidence="4">
    <name type="scientific">Alexandrium catenella</name>
    <name type="common">Red tide dinoflagellate</name>
    <name type="synonym">Gonyaulax catenella</name>
    <dbReference type="NCBI Taxonomy" id="2925"/>
    <lineage>
        <taxon>Eukaryota</taxon>
        <taxon>Sar</taxon>
        <taxon>Alveolata</taxon>
        <taxon>Dinophyceae</taxon>
        <taxon>Gonyaulacales</taxon>
        <taxon>Pyrocystaceae</taxon>
        <taxon>Alexandrium</taxon>
    </lineage>
</organism>
<keyword evidence="1" id="KW-0677">Repeat</keyword>
<reference evidence="4" key="1">
    <citation type="submission" date="2021-01" db="EMBL/GenBank/DDBJ databases">
        <authorList>
            <person name="Corre E."/>
            <person name="Pelletier E."/>
            <person name="Niang G."/>
            <person name="Scheremetjew M."/>
            <person name="Finn R."/>
            <person name="Kale V."/>
            <person name="Holt S."/>
            <person name="Cochrane G."/>
            <person name="Meng A."/>
            <person name="Brown T."/>
            <person name="Cohen L."/>
        </authorList>
    </citation>
    <scope>NUCLEOTIDE SEQUENCE</scope>
    <source>
        <strain evidence="4">OF101</strain>
    </source>
</reference>
<dbReference type="PROSITE" id="PS50303">
    <property type="entry name" value="PUM_HD"/>
    <property type="match status" value="1"/>
</dbReference>
<evidence type="ECO:0000256" key="2">
    <source>
        <dbReference type="PROSITE-ProRule" id="PRU00317"/>
    </source>
</evidence>
<feature type="domain" description="PUM-HD" evidence="3">
    <location>
        <begin position="86"/>
        <end position="356"/>
    </location>
</feature>
<dbReference type="AlphaFoldDB" id="A0A7S1S2A9"/>
<evidence type="ECO:0000259" key="3">
    <source>
        <dbReference type="PROSITE" id="PS50303"/>
    </source>
</evidence>
<dbReference type="GO" id="GO:0010608">
    <property type="term" value="P:post-transcriptional regulation of gene expression"/>
    <property type="evidence" value="ECO:0007669"/>
    <property type="project" value="TreeGrafter"/>
</dbReference>
<evidence type="ECO:0000313" key="4">
    <source>
        <dbReference type="EMBL" id="CAD9182726.1"/>
    </source>
</evidence>
<evidence type="ECO:0000256" key="1">
    <source>
        <dbReference type="ARBA" id="ARBA00022737"/>
    </source>
</evidence>
<dbReference type="PANTHER" id="PTHR12537:SF12">
    <property type="entry name" value="MATERNAL PROTEIN PUMILIO"/>
    <property type="match status" value="1"/>
</dbReference>
<dbReference type="EMBL" id="HBGE01100001">
    <property type="protein sequence ID" value="CAD9182726.1"/>
    <property type="molecule type" value="Transcribed_RNA"/>
</dbReference>
<dbReference type="Pfam" id="PF00806">
    <property type="entry name" value="PUF"/>
    <property type="match status" value="5"/>
</dbReference>
<dbReference type="SMART" id="SM00025">
    <property type="entry name" value="Pumilio"/>
    <property type="match status" value="4"/>
</dbReference>
<dbReference type="GO" id="GO:0003729">
    <property type="term" value="F:mRNA binding"/>
    <property type="evidence" value="ECO:0007669"/>
    <property type="project" value="TreeGrafter"/>
</dbReference>
<dbReference type="Gene3D" id="1.25.10.10">
    <property type="entry name" value="Leucine-rich Repeat Variant"/>
    <property type="match status" value="1"/>
</dbReference>
<feature type="repeat" description="Pumilio" evidence="2">
    <location>
        <begin position="221"/>
        <end position="257"/>
    </location>
</feature>